<dbReference type="PANTHER" id="PTHR36009:SF3">
    <property type="entry name" value="TRANSMEMBRANE PROTEIN"/>
    <property type="match status" value="1"/>
</dbReference>
<reference evidence="2 3" key="1">
    <citation type="journal article" date="2003" name="Int. J. Syst. Evol. Microbiol.">
        <title>Halobacillus salinus sp. nov., isolated from a salt lake on the coast of the East Sea in Korea.</title>
        <authorList>
            <person name="Yoon J.H."/>
            <person name="Kang K.H."/>
            <person name="Park Y.H."/>
        </authorList>
    </citation>
    <scope>NUCLEOTIDE SEQUENCE [LARGE SCALE GENOMIC DNA]</scope>
    <source>
        <strain evidence="2 3">HSL-3</strain>
    </source>
</reference>
<dbReference type="RefSeq" id="WP_135327643.1">
    <property type="nucleotide sequence ID" value="NZ_SRJC01000002.1"/>
</dbReference>
<evidence type="ECO:0008006" key="4">
    <source>
        <dbReference type="Google" id="ProtNLM"/>
    </source>
</evidence>
<feature type="transmembrane region" description="Helical" evidence="1">
    <location>
        <begin position="6"/>
        <end position="23"/>
    </location>
</feature>
<evidence type="ECO:0000313" key="2">
    <source>
        <dbReference type="EMBL" id="TGB02671.1"/>
    </source>
</evidence>
<proteinExistence type="predicted"/>
<keyword evidence="1" id="KW-1133">Transmembrane helix</keyword>
<keyword evidence="1" id="KW-0812">Transmembrane</keyword>
<dbReference type="AlphaFoldDB" id="A0A4Z0H1C1"/>
<dbReference type="Proteomes" id="UP000297982">
    <property type="component" value="Unassembled WGS sequence"/>
</dbReference>
<keyword evidence="3" id="KW-1185">Reference proteome</keyword>
<evidence type="ECO:0000313" key="3">
    <source>
        <dbReference type="Proteomes" id="UP000297982"/>
    </source>
</evidence>
<accession>A0A4Z0H1C1</accession>
<name>A0A4Z0H1C1_9BACI</name>
<sequence length="205" mass="23156">MTSRRALFFICWVAFIIYAVFLAPDGNEGYLQQLMTMDDPDPLLLTVFSLLGIYPAAFAVVLLSEDDSRVPAWPFVIGSFMLGAFALIPYFFISSGNSVRKVRTPRVFLKFLQSIGLKSLLFAGTIALMIYGMIQGSAALYTQAFQVSQFVHIMTVDFVVLTLLSIYVIFWRESKQNRSNNRHWLGLIPVIGLLSYILMKKEEAD</sequence>
<feature type="transmembrane region" description="Helical" evidence="1">
    <location>
        <begin position="115"/>
        <end position="134"/>
    </location>
</feature>
<comment type="caution">
    <text evidence="2">The sequence shown here is derived from an EMBL/GenBank/DDBJ whole genome shotgun (WGS) entry which is preliminary data.</text>
</comment>
<feature type="transmembrane region" description="Helical" evidence="1">
    <location>
        <begin position="75"/>
        <end position="94"/>
    </location>
</feature>
<organism evidence="2 3">
    <name type="scientific">Halobacillus salinus</name>
    <dbReference type="NCBI Taxonomy" id="192814"/>
    <lineage>
        <taxon>Bacteria</taxon>
        <taxon>Bacillati</taxon>
        <taxon>Bacillota</taxon>
        <taxon>Bacilli</taxon>
        <taxon>Bacillales</taxon>
        <taxon>Bacillaceae</taxon>
        <taxon>Halobacillus</taxon>
    </lineage>
</organism>
<feature type="transmembrane region" description="Helical" evidence="1">
    <location>
        <begin position="43"/>
        <end position="63"/>
    </location>
</feature>
<protein>
    <recommendedName>
        <fullName evidence="4">DUF2834 domain-containing protein</fullName>
    </recommendedName>
</protein>
<dbReference type="EMBL" id="SRJC01000002">
    <property type="protein sequence ID" value="TGB02671.1"/>
    <property type="molecule type" value="Genomic_DNA"/>
</dbReference>
<feature type="transmembrane region" description="Helical" evidence="1">
    <location>
        <begin position="183"/>
        <end position="199"/>
    </location>
</feature>
<dbReference type="STRING" id="192814.GCA_900166575_03003"/>
<feature type="transmembrane region" description="Helical" evidence="1">
    <location>
        <begin position="150"/>
        <end position="171"/>
    </location>
</feature>
<keyword evidence="1" id="KW-0472">Membrane</keyword>
<evidence type="ECO:0000256" key="1">
    <source>
        <dbReference type="SAM" id="Phobius"/>
    </source>
</evidence>
<dbReference type="PANTHER" id="PTHR36009">
    <property type="match status" value="1"/>
</dbReference>
<gene>
    <name evidence="2" type="ORF">E4663_10940</name>
</gene>